<protein>
    <submittedName>
        <fullName evidence="5">Uncharacterized protein</fullName>
    </submittedName>
</protein>
<sequence>MLLMLVTACSAAIPGNPSASTAGTSINPGSYNTAPRPVLPPNDAQRLVLAANYLGERILSAPDVDPSLTRSAGYLGPLMSADNAAPISNSAPILRRNGYRYGYKSVRQTGDYSEMMSTQLFQTDTPDHAKSLADDLRTADSGVRVGDSADRRVPITDTTIPGAGSRSLVAISSVGSTVAYITAFARTTGRAQELVGKAIDLQVDRLGGYHAPEGELATMLTADRDQIVSYTVQNQTPSEYGFYAEYGYRSARIQALDEPDTVAASSTFDRTGVDLVGMGINTVYRARTTSDADALRDFLAGQVRLNGALIRKRFSVDQVPGSVCHVYRLGETASAILMTTCFVSRGRYVSAVEAPQTDQAHQITAAAYLILGEAR</sequence>
<feature type="compositionally biased region" description="Polar residues" evidence="1">
    <location>
        <begin position="17"/>
        <end position="33"/>
    </location>
</feature>
<feature type="domain" description="DUF7373" evidence="3">
    <location>
        <begin position="40"/>
        <end position="211"/>
    </location>
</feature>
<keyword evidence="6" id="KW-1185">Reference proteome</keyword>
<dbReference type="EMBL" id="FNSA01000003">
    <property type="protein sequence ID" value="SEC50851.1"/>
    <property type="molecule type" value="Genomic_DNA"/>
</dbReference>
<dbReference type="AlphaFoldDB" id="A0A1H4T424"/>
<dbReference type="Pfam" id="PF24088">
    <property type="entry name" value="DUF7373"/>
    <property type="match status" value="1"/>
</dbReference>
<gene>
    <name evidence="5" type="ORF">SAMN04489793_2473</name>
</gene>
<evidence type="ECO:0000313" key="5">
    <source>
        <dbReference type="EMBL" id="SEC50851.1"/>
    </source>
</evidence>
<reference evidence="6" key="1">
    <citation type="submission" date="2016-10" db="EMBL/GenBank/DDBJ databases">
        <authorList>
            <person name="Varghese N."/>
            <person name="Submissions S."/>
        </authorList>
    </citation>
    <scope>NUCLEOTIDE SEQUENCE [LARGE SCALE GENOMIC DNA]</scope>
    <source>
        <strain evidence="6">DSM 44234</strain>
    </source>
</reference>
<proteinExistence type="predicted"/>
<evidence type="ECO:0000259" key="3">
    <source>
        <dbReference type="Pfam" id="PF24088"/>
    </source>
</evidence>
<dbReference type="InterPro" id="IPR056463">
    <property type="entry name" value="DUF7373_C"/>
</dbReference>
<evidence type="ECO:0000313" key="6">
    <source>
        <dbReference type="Proteomes" id="UP000182241"/>
    </source>
</evidence>
<feature type="chain" id="PRO_5010289154" evidence="2">
    <location>
        <begin position="20"/>
        <end position="375"/>
    </location>
</feature>
<feature type="signal peptide" evidence="2">
    <location>
        <begin position="1"/>
        <end position="19"/>
    </location>
</feature>
<dbReference type="Proteomes" id="UP000182241">
    <property type="component" value="Unassembled WGS sequence"/>
</dbReference>
<evidence type="ECO:0000256" key="1">
    <source>
        <dbReference type="SAM" id="MobiDB-lite"/>
    </source>
</evidence>
<feature type="domain" description="DUF7373" evidence="4">
    <location>
        <begin position="224"/>
        <end position="373"/>
    </location>
</feature>
<evidence type="ECO:0000259" key="4">
    <source>
        <dbReference type="Pfam" id="PF24092"/>
    </source>
</evidence>
<dbReference type="Pfam" id="PF24092">
    <property type="entry name" value="DUF7373_C"/>
    <property type="match status" value="1"/>
</dbReference>
<evidence type="ECO:0000256" key="2">
    <source>
        <dbReference type="SAM" id="SignalP"/>
    </source>
</evidence>
<name>A0A1H4T424_TSUTY</name>
<keyword evidence="2" id="KW-0732">Signal</keyword>
<dbReference type="STRING" id="57704.SAMN04489793_2473"/>
<dbReference type="InterPro" id="IPR055797">
    <property type="entry name" value="DUF7373"/>
</dbReference>
<organism evidence="5 6">
    <name type="scientific">Tsukamurella tyrosinosolvens</name>
    <dbReference type="NCBI Taxonomy" id="57704"/>
    <lineage>
        <taxon>Bacteria</taxon>
        <taxon>Bacillati</taxon>
        <taxon>Actinomycetota</taxon>
        <taxon>Actinomycetes</taxon>
        <taxon>Mycobacteriales</taxon>
        <taxon>Tsukamurellaceae</taxon>
        <taxon>Tsukamurella</taxon>
    </lineage>
</organism>
<feature type="region of interest" description="Disordered" evidence="1">
    <location>
        <begin position="17"/>
        <end position="39"/>
    </location>
</feature>
<accession>A0A1H4T424</accession>